<sequence>MARHQVKKTKTKLFIALLGLSLFLLFTPQRITSSLNFFFVQLFKPALSIGKELPYRLIKPGSINYETVSRREYNRLWAAYKNLEADLDRLARDYETLAGYKAFFPNEEILVTTAGIITYQQDEYLSIDKGTSHGIRKGQYILGQNTIIGVIGETSSTTARVILVTDTKSNIPVIISREGKSKKITGNLKGTGLGSCKIDLVSTSQDVKPGDTVLAEAIPGKLPASRVIGEVVRAWPSESSPLLWDITVLPIYRASDLNNVAVITPEKE</sequence>
<dbReference type="PANTHER" id="PTHR34138:SF1">
    <property type="entry name" value="CELL SHAPE-DETERMINING PROTEIN MREC"/>
    <property type="match status" value="1"/>
</dbReference>
<evidence type="ECO:0000259" key="5">
    <source>
        <dbReference type="Pfam" id="PF04085"/>
    </source>
</evidence>
<dbReference type="Proteomes" id="UP000188181">
    <property type="component" value="Chromosome"/>
</dbReference>
<proteinExistence type="inferred from homology"/>
<dbReference type="InterPro" id="IPR055342">
    <property type="entry name" value="MreC_beta-barrel_core"/>
</dbReference>
<reference evidence="7" key="1">
    <citation type="submission" date="2017-02" db="EMBL/GenBank/DDBJ databases">
        <title>Comparative genomics and description of representatives of a novel lineage of planctomycetes thriving in anoxic sediments.</title>
        <authorList>
            <person name="Spring S."/>
            <person name="Bunk B."/>
            <person name="Sproer C."/>
        </authorList>
    </citation>
    <scope>NUCLEOTIDE SEQUENCE [LARGE SCALE GENOMIC DNA]</scope>
    <source>
        <strain evidence="7">SM-Chi-D1</strain>
    </source>
</reference>
<name>A0A1Q2MG72_9BACT</name>
<keyword evidence="7" id="KW-1185">Reference proteome</keyword>
<accession>A0A1Q2MG72</accession>
<dbReference type="Gene3D" id="2.40.10.340">
    <property type="entry name" value="Rod shape-determining protein MreC, domain 1"/>
    <property type="match status" value="1"/>
</dbReference>
<evidence type="ECO:0000313" key="7">
    <source>
        <dbReference type="Proteomes" id="UP000188181"/>
    </source>
</evidence>
<dbReference type="OrthoDB" id="9792313at2"/>
<dbReference type="Pfam" id="PF04085">
    <property type="entry name" value="MreC"/>
    <property type="match status" value="1"/>
</dbReference>
<dbReference type="InterPro" id="IPR042175">
    <property type="entry name" value="Cell/Rod_MreC_2"/>
</dbReference>
<dbReference type="InterPro" id="IPR042177">
    <property type="entry name" value="Cell/Rod_1"/>
</dbReference>
<dbReference type="GO" id="GO:0005886">
    <property type="term" value="C:plasma membrane"/>
    <property type="evidence" value="ECO:0007669"/>
    <property type="project" value="TreeGrafter"/>
</dbReference>
<evidence type="ECO:0000256" key="3">
    <source>
        <dbReference type="ARBA" id="ARBA00022960"/>
    </source>
</evidence>
<dbReference type="STRING" id="1851148.SMSP2_01642"/>
<evidence type="ECO:0000256" key="1">
    <source>
        <dbReference type="ARBA" id="ARBA00009369"/>
    </source>
</evidence>
<comment type="similarity">
    <text evidence="1">Belongs to the MreC family.</text>
</comment>
<keyword evidence="3" id="KW-0133">Cell shape</keyword>
<dbReference type="AlphaFoldDB" id="A0A1Q2MG72"/>
<dbReference type="EMBL" id="CP019646">
    <property type="protein sequence ID" value="AQQ71272.1"/>
    <property type="molecule type" value="Genomic_DNA"/>
</dbReference>
<dbReference type="PANTHER" id="PTHR34138">
    <property type="entry name" value="CELL SHAPE-DETERMINING PROTEIN MREC"/>
    <property type="match status" value="1"/>
</dbReference>
<evidence type="ECO:0000256" key="4">
    <source>
        <dbReference type="ARBA" id="ARBA00032089"/>
    </source>
</evidence>
<dbReference type="RefSeq" id="WP_146683467.1">
    <property type="nucleotide sequence ID" value="NZ_CP019646.1"/>
</dbReference>
<dbReference type="Gene3D" id="2.40.10.350">
    <property type="entry name" value="Rod shape-determining protein MreC, domain 2"/>
    <property type="match status" value="1"/>
</dbReference>
<dbReference type="KEGG" id="pbas:SMSP2_01642"/>
<protein>
    <recommendedName>
        <fullName evidence="2">Cell shape-determining protein MreC</fullName>
    </recommendedName>
    <alternativeName>
        <fullName evidence="4">Cell shape protein MreC</fullName>
    </alternativeName>
</protein>
<feature type="domain" description="Rod shape-determining protein MreC beta-barrel core" evidence="5">
    <location>
        <begin position="121"/>
        <end position="263"/>
    </location>
</feature>
<organism evidence="6 7">
    <name type="scientific">Limihaloglobus sulfuriphilus</name>
    <dbReference type="NCBI Taxonomy" id="1851148"/>
    <lineage>
        <taxon>Bacteria</taxon>
        <taxon>Pseudomonadati</taxon>
        <taxon>Planctomycetota</taxon>
        <taxon>Phycisphaerae</taxon>
        <taxon>Sedimentisphaerales</taxon>
        <taxon>Sedimentisphaeraceae</taxon>
        <taxon>Limihaloglobus</taxon>
    </lineage>
</organism>
<evidence type="ECO:0000256" key="2">
    <source>
        <dbReference type="ARBA" id="ARBA00013855"/>
    </source>
</evidence>
<dbReference type="InterPro" id="IPR007221">
    <property type="entry name" value="MreC"/>
</dbReference>
<dbReference type="GO" id="GO:0008360">
    <property type="term" value="P:regulation of cell shape"/>
    <property type="evidence" value="ECO:0007669"/>
    <property type="project" value="UniProtKB-KW"/>
</dbReference>
<evidence type="ECO:0000313" key="6">
    <source>
        <dbReference type="EMBL" id="AQQ71272.1"/>
    </source>
</evidence>
<gene>
    <name evidence="6" type="ORF">SMSP2_01642</name>
</gene>